<feature type="region of interest" description="Disordered" evidence="3">
    <location>
        <begin position="1"/>
        <end position="22"/>
    </location>
</feature>
<keyword evidence="2" id="KW-0067">ATP-binding</keyword>
<reference evidence="4 5" key="1">
    <citation type="journal article" date="2016" name="Front. Microbiol.">
        <title>Genomic Resource of Rice Seed Associated Bacteria.</title>
        <authorList>
            <person name="Midha S."/>
            <person name="Bansal K."/>
            <person name="Sharma S."/>
            <person name="Kumar N."/>
            <person name="Patil P.P."/>
            <person name="Chaudhry V."/>
            <person name="Patil P.B."/>
        </authorList>
    </citation>
    <scope>NUCLEOTIDE SEQUENCE [LARGE SCALE GENOMIC DNA]</scope>
    <source>
        <strain evidence="4 5">NS184</strain>
    </source>
</reference>
<accession>A0A175RG55</accession>
<organism evidence="4 5">
    <name type="scientific">Curtobacterium luteum</name>
    <dbReference type="NCBI Taxonomy" id="33881"/>
    <lineage>
        <taxon>Bacteria</taxon>
        <taxon>Bacillati</taxon>
        <taxon>Actinomycetota</taxon>
        <taxon>Actinomycetes</taxon>
        <taxon>Micrococcales</taxon>
        <taxon>Microbacteriaceae</taxon>
        <taxon>Curtobacterium</taxon>
    </lineage>
</organism>
<name>A0A175RG55_9MICO</name>
<comment type="caution">
    <text evidence="4">The sequence shown here is derived from an EMBL/GenBank/DDBJ whole genome shotgun (WGS) entry which is preliminary data.</text>
</comment>
<dbReference type="GO" id="GO:0005524">
    <property type="term" value="F:ATP binding"/>
    <property type="evidence" value="ECO:0007669"/>
    <property type="project" value="UniProtKB-KW"/>
</dbReference>
<dbReference type="PANTHER" id="PTHR12169">
    <property type="entry name" value="ATPASE N2B"/>
    <property type="match status" value="1"/>
</dbReference>
<evidence type="ECO:0000256" key="2">
    <source>
        <dbReference type="ARBA" id="ARBA00022840"/>
    </source>
</evidence>
<protein>
    <submittedName>
        <fullName evidence="4">ATPase</fullName>
    </submittedName>
</protein>
<dbReference type="AlphaFoldDB" id="A0A175RG55"/>
<dbReference type="RefSeq" id="WP_058727150.1">
    <property type="nucleotide sequence ID" value="NZ_LDQC01000126.1"/>
</dbReference>
<proteinExistence type="predicted"/>
<keyword evidence="1" id="KW-0547">Nucleotide-binding</keyword>
<evidence type="ECO:0000313" key="4">
    <source>
        <dbReference type="EMBL" id="KTR02253.1"/>
    </source>
</evidence>
<evidence type="ECO:0000256" key="3">
    <source>
        <dbReference type="SAM" id="MobiDB-lite"/>
    </source>
</evidence>
<evidence type="ECO:0000313" key="5">
    <source>
        <dbReference type="Proteomes" id="UP000078252"/>
    </source>
</evidence>
<dbReference type="EMBL" id="LDQC01000126">
    <property type="protein sequence ID" value="KTR02253.1"/>
    <property type="molecule type" value="Genomic_DNA"/>
</dbReference>
<dbReference type="Gene3D" id="3.40.50.300">
    <property type="entry name" value="P-loop containing nucleotide triphosphate hydrolases"/>
    <property type="match status" value="1"/>
</dbReference>
<dbReference type="Pfam" id="PF03969">
    <property type="entry name" value="AFG1_ATPase"/>
    <property type="match status" value="2"/>
</dbReference>
<dbReference type="GO" id="GO:0016887">
    <property type="term" value="F:ATP hydrolysis activity"/>
    <property type="evidence" value="ECO:0007669"/>
    <property type="project" value="InterPro"/>
</dbReference>
<dbReference type="Proteomes" id="UP000078252">
    <property type="component" value="Unassembled WGS sequence"/>
</dbReference>
<dbReference type="InterPro" id="IPR027417">
    <property type="entry name" value="P-loop_NTPase"/>
</dbReference>
<dbReference type="InterPro" id="IPR005654">
    <property type="entry name" value="ATPase_AFG1-like"/>
</dbReference>
<evidence type="ECO:0000256" key="1">
    <source>
        <dbReference type="ARBA" id="ARBA00022741"/>
    </source>
</evidence>
<dbReference type="SUPFAM" id="SSF52540">
    <property type="entry name" value="P-loop containing nucleoside triphosphate hydrolases"/>
    <property type="match status" value="1"/>
</dbReference>
<dbReference type="NCBIfam" id="NF040713">
    <property type="entry name" value="ZapE"/>
    <property type="match status" value="1"/>
</dbReference>
<sequence length="341" mass="36228">MPELATEPSHLVDRDPQVSPQQMAAALVPPPQFADASFESYRPDPDYPSQASVRDAVEAFVTAGGGGAAPRRGLFGRRRSAAPEAAAKSGVYLDGGFGVGKTHLLAAAYHAASGRKTFGTFIEYTALVGALGFQGTVDLLRGTALVCIDEFELDDPGDTMMMTRLIKELSETGTRFAATSNTPPGALGEGRFAAQDFLREIQAMSDRFDTLRIDGLDYRRRAVDESAAVVSDVAAALPAGAVTLDAFADVVAHLGTVHPSKYVALVEGLDAVGLTDAEPFTDQTDALRWVALVDRLYDAQVRIVASGTPLDAVYPQTMLEGGYRKKYLRAASRVVALTRAA</sequence>
<dbReference type="PANTHER" id="PTHR12169:SF6">
    <property type="entry name" value="AFG1-LIKE ATPASE"/>
    <property type="match status" value="1"/>
</dbReference>
<dbReference type="PATRIC" id="fig|33881.3.peg.333"/>
<dbReference type="GO" id="GO:0005737">
    <property type="term" value="C:cytoplasm"/>
    <property type="evidence" value="ECO:0007669"/>
    <property type="project" value="TreeGrafter"/>
</dbReference>
<gene>
    <name evidence="4" type="ORF">NS184_16455</name>
</gene>
<dbReference type="STRING" id="33881.NS184_16455"/>